<dbReference type="InterPro" id="IPR046903">
    <property type="entry name" value="Mab-21-like_nuc_Trfase"/>
</dbReference>
<evidence type="ECO:0000256" key="2">
    <source>
        <dbReference type="ARBA" id="ARBA00008307"/>
    </source>
</evidence>
<comment type="similarity">
    <text evidence="2">Belongs to the mab-21 family.</text>
</comment>
<dbReference type="InterPro" id="IPR011990">
    <property type="entry name" value="TPR-like_helical_dom_sf"/>
</dbReference>
<reference evidence="6 7" key="1">
    <citation type="submission" date="2022-05" db="EMBL/GenBank/DDBJ databases">
        <authorList>
            <consortium name="Genoscope - CEA"/>
            <person name="William W."/>
        </authorList>
    </citation>
    <scope>NUCLEOTIDE SEQUENCE [LARGE SCALE GENOMIC DNA]</scope>
</reference>
<feature type="domain" description="Mab-21-like nucleotidyltransferase" evidence="4">
    <location>
        <begin position="155"/>
        <end position="261"/>
    </location>
</feature>
<keyword evidence="3" id="KW-0067">ATP-binding</keyword>
<dbReference type="Pfam" id="PF03281">
    <property type="entry name" value="Mab-21"/>
    <property type="match status" value="1"/>
</dbReference>
<keyword evidence="7" id="KW-1185">Reference proteome</keyword>
<dbReference type="SMART" id="SM01265">
    <property type="entry name" value="Mab-21"/>
    <property type="match status" value="1"/>
</dbReference>
<evidence type="ECO:0000259" key="5">
    <source>
        <dbReference type="Pfam" id="PF20266"/>
    </source>
</evidence>
<comment type="cofactor">
    <cofactor evidence="1">
        <name>Mg(2+)</name>
        <dbReference type="ChEBI" id="CHEBI:18420"/>
    </cofactor>
</comment>
<dbReference type="Pfam" id="PF20266">
    <property type="entry name" value="Mab-21_C"/>
    <property type="match status" value="1"/>
</dbReference>
<gene>
    <name evidence="6" type="ORF">PLOB_00015006</name>
</gene>
<evidence type="ECO:0000256" key="3">
    <source>
        <dbReference type="ARBA" id="ARBA00022840"/>
    </source>
</evidence>
<accession>A0ABN8NF41</accession>
<evidence type="ECO:0000256" key="1">
    <source>
        <dbReference type="ARBA" id="ARBA00001946"/>
    </source>
</evidence>
<dbReference type="InterPro" id="IPR046906">
    <property type="entry name" value="Mab-21_HhH/H2TH-like"/>
</dbReference>
<organism evidence="6 7">
    <name type="scientific">Porites lobata</name>
    <dbReference type="NCBI Taxonomy" id="104759"/>
    <lineage>
        <taxon>Eukaryota</taxon>
        <taxon>Metazoa</taxon>
        <taxon>Cnidaria</taxon>
        <taxon>Anthozoa</taxon>
        <taxon>Hexacorallia</taxon>
        <taxon>Scleractinia</taxon>
        <taxon>Fungiina</taxon>
        <taxon>Poritidae</taxon>
        <taxon>Porites</taxon>
    </lineage>
</organism>
<sequence>MAAGNERFNLFCSAIVAIVDSHRLTAQFYNYLREKMGEYLQKIESLTDEIALQQSGSSFDNLHMTRILKAESGEQIFVPTTDFDYNIIFKKLLIALNETKVDAGDSGTEKRPDYFGVLHLSENPGYARVRISQYGRQYLKDRQCDYLFEDIDSEGFITNVSLKRRILERLPDLTSSGPAFSNFLPVKQGYSYDFVYALPVDGWPAEAAEWITRDRPAYWPSEELVSQIVEDGCMVVPVGHYTSEQSAFEWRISFNHCERRLSSSLTSVQRHCYCLAKLLLKTSLPEGCILSSYHMKNVFFYIVESQSQLIWESNKLGHLLMELLKEIVRALANHNIPNYFIRRNNMIRHRTKEEVCFTLKEVSKLVEKPFNALAALCQKLQLYEKRKNPAGLYVPSQESVELVSCLELYTVLNQSLYLLGVDRLIDKPLLSSSCFSLICDMNALMEEFPKYGKLFTSKSIPDLLITSALQNVQAGKVNEALSMHKIMYDHSSQEDLEKFPQILTNLGCLHNCIAAEMPQDSPERTNTLKQAQTYFEKSLKINGPSHSLHFVYGNFLYSNKVSHSTAVSNFQAASKGRSDETEIFISVEIPSLEGPRNVSIDSVTGSCYFLALCYHDMQDIYSQRKTLQRFAENAHKLPINKRSAALELCAYAHGIGGLTVKADLLMEDAKKAEKAAELLQQKDQSLVNMFKIKL</sequence>
<evidence type="ECO:0000259" key="4">
    <source>
        <dbReference type="Pfam" id="PF03281"/>
    </source>
</evidence>
<evidence type="ECO:0000313" key="6">
    <source>
        <dbReference type="EMBL" id="CAH3106907.1"/>
    </source>
</evidence>
<evidence type="ECO:0000313" key="7">
    <source>
        <dbReference type="Proteomes" id="UP001159405"/>
    </source>
</evidence>
<evidence type="ECO:0008006" key="8">
    <source>
        <dbReference type="Google" id="ProtNLM"/>
    </source>
</evidence>
<dbReference type="PANTHER" id="PTHR10656">
    <property type="entry name" value="CELL FATE DETERMINING PROTEIN MAB21-RELATED"/>
    <property type="match status" value="1"/>
</dbReference>
<comment type="caution">
    <text evidence="6">The sequence shown here is derived from an EMBL/GenBank/DDBJ whole genome shotgun (WGS) entry which is preliminary data.</text>
</comment>
<dbReference type="InterPro" id="IPR024810">
    <property type="entry name" value="MAB21L/cGLR"/>
</dbReference>
<dbReference type="Gene3D" id="1.25.40.10">
    <property type="entry name" value="Tetratricopeptide repeat domain"/>
    <property type="match status" value="1"/>
</dbReference>
<dbReference type="EMBL" id="CALNXK010000019">
    <property type="protein sequence ID" value="CAH3106907.1"/>
    <property type="molecule type" value="Genomic_DNA"/>
</dbReference>
<keyword evidence="3" id="KW-0547">Nucleotide-binding</keyword>
<dbReference type="Gene3D" id="1.10.1410.40">
    <property type="match status" value="1"/>
</dbReference>
<name>A0ABN8NF41_9CNID</name>
<dbReference type="Proteomes" id="UP001159405">
    <property type="component" value="Unassembled WGS sequence"/>
</dbReference>
<protein>
    <recommendedName>
        <fullName evidence="8">Mab-21-like HhH/H2TH-like domain-containing protein</fullName>
    </recommendedName>
</protein>
<proteinExistence type="inferred from homology"/>
<feature type="domain" description="Mab-21-like HhH/H2TH-like" evidence="5">
    <location>
        <begin position="290"/>
        <end position="363"/>
    </location>
</feature>
<dbReference type="PANTHER" id="PTHR10656:SF69">
    <property type="entry name" value="MAB-21-LIKE HHH_H2TH-LIKE DOMAIN-CONTAINING PROTEIN"/>
    <property type="match status" value="1"/>
</dbReference>